<dbReference type="EMBL" id="JBHSBL010000041">
    <property type="protein sequence ID" value="MFC4072559.1"/>
    <property type="molecule type" value="Genomic_DNA"/>
</dbReference>
<dbReference type="PANTHER" id="PTHR43877:SF1">
    <property type="entry name" value="ACETYLTRANSFERASE"/>
    <property type="match status" value="1"/>
</dbReference>
<evidence type="ECO:0000313" key="4">
    <source>
        <dbReference type="EMBL" id="MFC4072559.1"/>
    </source>
</evidence>
<dbReference type="Gene3D" id="3.40.630.30">
    <property type="match status" value="1"/>
</dbReference>
<keyword evidence="1 4" id="KW-0808">Transferase</keyword>
<dbReference type="GO" id="GO:0016746">
    <property type="term" value="F:acyltransferase activity"/>
    <property type="evidence" value="ECO:0007669"/>
    <property type="project" value="UniProtKB-KW"/>
</dbReference>
<reference evidence="5" key="1">
    <citation type="journal article" date="2019" name="Int. J. Syst. Evol. Microbiol.">
        <title>The Global Catalogue of Microorganisms (GCM) 10K type strain sequencing project: providing services to taxonomists for standard genome sequencing and annotation.</title>
        <authorList>
            <consortium name="The Broad Institute Genomics Platform"/>
            <consortium name="The Broad Institute Genome Sequencing Center for Infectious Disease"/>
            <person name="Wu L."/>
            <person name="Ma J."/>
        </authorList>
    </citation>
    <scope>NUCLEOTIDE SEQUENCE [LARGE SCALE GENOMIC DNA]</scope>
    <source>
        <strain evidence="5">TBRC 5832</strain>
    </source>
</reference>
<dbReference type="Proteomes" id="UP001595867">
    <property type="component" value="Unassembled WGS sequence"/>
</dbReference>
<keyword evidence="2 4" id="KW-0012">Acyltransferase</keyword>
<evidence type="ECO:0000256" key="2">
    <source>
        <dbReference type="ARBA" id="ARBA00023315"/>
    </source>
</evidence>
<dbReference type="InterPro" id="IPR016181">
    <property type="entry name" value="Acyl_CoA_acyltransferase"/>
</dbReference>
<dbReference type="CDD" id="cd04301">
    <property type="entry name" value="NAT_SF"/>
    <property type="match status" value="1"/>
</dbReference>
<feature type="domain" description="N-acetyltransferase" evidence="3">
    <location>
        <begin position="6"/>
        <end position="147"/>
    </location>
</feature>
<dbReference type="PANTHER" id="PTHR43877">
    <property type="entry name" value="AMINOALKYLPHOSPHONATE N-ACETYLTRANSFERASE-RELATED-RELATED"/>
    <property type="match status" value="1"/>
</dbReference>
<dbReference type="PROSITE" id="PS51186">
    <property type="entry name" value="GNAT"/>
    <property type="match status" value="1"/>
</dbReference>
<dbReference type="RefSeq" id="WP_378073433.1">
    <property type="nucleotide sequence ID" value="NZ_JBHSBL010000041.1"/>
</dbReference>
<comment type="caution">
    <text evidence="4">The sequence shown here is derived from an EMBL/GenBank/DDBJ whole genome shotgun (WGS) entry which is preliminary data.</text>
</comment>
<evidence type="ECO:0000259" key="3">
    <source>
        <dbReference type="PROSITE" id="PS51186"/>
    </source>
</evidence>
<dbReference type="InterPro" id="IPR050832">
    <property type="entry name" value="Bact_Acetyltransf"/>
</dbReference>
<organism evidence="4 5">
    <name type="scientific">Actinoplanes subglobosus</name>
    <dbReference type="NCBI Taxonomy" id="1547892"/>
    <lineage>
        <taxon>Bacteria</taxon>
        <taxon>Bacillati</taxon>
        <taxon>Actinomycetota</taxon>
        <taxon>Actinomycetes</taxon>
        <taxon>Micromonosporales</taxon>
        <taxon>Micromonosporaceae</taxon>
        <taxon>Actinoplanes</taxon>
    </lineage>
</organism>
<proteinExistence type="predicted"/>
<gene>
    <name evidence="4" type="ORF">ACFO0C_47170</name>
</gene>
<sequence length="155" mass="16728">MSVVIEVVRSVTDELLESFGRLLPQLSRSARVLDAAALRGLIEWPGNHILVARVDGRIMGTLTLVTFPIPTGLRAWIEDVVVDEAARGHGVGAALTTEAVRIARAAGARTVDLTSRPSRVAANRLYERLGFAVRDSKVFRLSEATAERADTVRGA</sequence>
<evidence type="ECO:0000313" key="5">
    <source>
        <dbReference type="Proteomes" id="UP001595867"/>
    </source>
</evidence>
<evidence type="ECO:0000256" key="1">
    <source>
        <dbReference type="ARBA" id="ARBA00022679"/>
    </source>
</evidence>
<dbReference type="Pfam" id="PF00583">
    <property type="entry name" value="Acetyltransf_1"/>
    <property type="match status" value="1"/>
</dbReference>
<dbReference type="EC" id="2.3.-.-" evidence="4"/>
<dbReference type="InterPro" id="IPR000182">
    <property type="entry name" value="GNAT_dom"/>
</dbReference>
<keyword evidence="5" id="KW-1185">Reference proteome</keyword>
<name>A0ABV8J900_9ACTN</name>
<accession>A0ABV8J900</accession>
<dbReference type="SUPFAM" id="SSF55729">
    <property type="entry name" value="Acyl-CoA N-acyltransferases (Nat)"/>
    <property type="match status" value="1"/>
</dbReference>
<protein>
    <submittedName>
        <fullName evidence="4">GNAT family N-acetyltransferase</fullName>
        <ecNumber evidence="4">2.3.-.-</ecNumber>
    </submittedName>
</protein>